<dbReference type="VEuPathDB" id="FungiDB:H310_13506"/>
<protein>
    <submittedName>
        <fullName evidence="2">Uncharacterized protein</fullName>
    </submittedName>
</protein>
<dbReference type="PANTHER" id="PTHR37067">
    <property type="entry name" value="PX DOMAIN-CONTAINING PROTEIN"/>
    <property type="match status" value="1"/>
</dbReference>
<feature type="region of interest" description="Disordered" evidence="1">
    <location>
        <begin position="466"/>
        <end position="497"/>
    </location>
</feature>
<dbReference type="AlphaFoldDB" id="A0A3R6Z3G0"/>
<keyword evidence="3" id="KW-1185">Reference proteome</keyword>
<evidence type="ECO:0000256" key="1">
    <source>
        <dbReference type="SAM" id="MobiDB-lite"/>
    </source>
</evidence>
<organism evidence="2 3">
    <name type="scientific">Aphanomyces invadans</name>
    <dbReference type="NCBI Taxonomy" id="157072"/>
    <lineage>
        <taxon>Eukaryota</taxon>
        <taxon>Sar</taxon>
        <taxon>Stramenopiles</taxon>
        <taxon>Oomycota</taxon>
        <taxon>Saprolegniomycetes</taxon>
        <taxon>Saprolegniales</taxon>
        <taxon>Verrucalvaceae</taxon>
        <taxon>Aphanomyces</taxon>
    </lineage>
</organism>
<reference evidence="2 3" key="1">
    <citation type="submission" date="2018-08" db="EMBL/GenBank/DDBJ databases">
        <title>Aphanomyces genome sequencing and annotation.</title>
        <authorList>
            <person name="Minardi D."/>
            <person name="Oidtmann B."/>
            <person name="Van Der Giezen M."/>
            <person name="Studholme D.J."/>
        </authorList>
    </citation>
    <scope>NUCLEOTIDE SEQUENCE [LARGE SCALE GENOMIC DNA]</scope>
    <source>
        <strain evidence="2 3">NJM0002</strain>
    </source>
</reference>
<comment type="caution">
    <text evidence="2">The sequence shown here is derived from an EMBL/GenBank/DDBJ whole genome shotgun (WGS) entry which is preliminary data.</text>
</comment>
<evidence type="ECO:0000313" key="2">
    <source>
        <dbReference type="EMBL" id="RHY29182.1"/>
    </source>
</evidence>
<dbReference type="PANTHER" id="PTHR37067:SF3">
    <property type="entry name" value="PX DOMAIN-CONTAINING PROTEIN"/>
    <property type="match status" value="1"/>
</dbReference>
<dbReference type="VEuPathDB" id="FungiDB:H310_14200"/>
<evidence type="ECO:0000313" key="3">
    <source>
        <dbReference type="Proteomes" id="UP000285060"/>
    </source>
</evidence>
<proteinExistence type="predicted"/>
<name>A0A3R6Z3G0_9STRA</name>
<accession>A0A3R6Z3G0</accession>
<gene>
    <name evidence="2" type="ORF">DYB32_005359</name>
</gene>
<dbReference type="Proteomes" id="UP000285060">
    <property type="component" value="Unassembled WGS sequence"/>
</dbReference>
<sequence>MLEILKTGGGKQCLMKSKLERVGRWPENPESDPAVVAVARAILEEHDDEAHPAVVKAAMACAEDELALCCAMKEMHIGSEDQTTFEFDVSILESFGSADCLWTAVRTIPLLIVRIQIDGAQVQGQALLATVLRRKCAQDITSQDGLVVKSARCKFCFYFGRCVATEAGGIKRKRGPRTTNQFFGEQFRSEVITKHMQSQHSEKWTEYSAQSSARQDSFLDMTIPRANTMHNYIDVDSDEINLVISVIIGEMMFRPASDDVWALALSFDGSTHRVHLCVDEIDGGAWVKKTYGPKKTNRWIALGTLLNFDIAHEPRITTFFAERAVEGNTAQPPVLMSTSWILVHALSPSIELITETFVKLQQRNLVLCKQRKLFVVLDDEIADLFKVCRIADCEGNFDDLPVNTYVLRNQSIVLIASLRDYVEDLGSHARVHWEKLDNIEQSQVFKTIGLFAIGITDGIRQVEAERDPMNNPSIELAPPICRTTSSRRDPRHLSRRR</sequence>
<dbReference type="EMBL" id="QUSY01000472">
    <property type="protein sequence ID" value="RHY29182.1"/>
    <property type="molecule type" value="Genomic_DNA"/>
</dbReference>
<feature type="compositionally biased region" description="Basic and acidic residues" evidence="1">
    <location>
        <begin position="486"/>
        <end position="497"/>
    </location>
</feature>
<dbReference type="VEuPathDB" id="FungiDB:H310_06647"/>